<dbReference type="EnsemblPlants" id="TraesCS1A02G302200.2">
    <property type="protein sequence ID" value="TraesCS1A02G302200.2"/>
    <property type="gene ID" value="TraesCS1A02G302200"/>
</dbReference>
<evidence type="ECO:0008006" key="6">
    <source>
        <dbReference type="Google" id="ProtNLM"/>
    </source>
</evidence>
<evidence type="ECO:0000256" key="2">
    <source>
        <dbReference type="ARBA" id="ARBA00022448"/>
    </source>
</evidence>
<dbReference type="SMR" id="A0A3B5Y463"/>
<accession>A0A3B5Y463</accession>
<evidence type="ECO:0000313" key="4">
    <source>
        <dbReference type="EnsemblPlants" id="TraesCS1A02G302200.2"/>
    </source>
</evidence>
<dbReference type="AlphaFoldDB" id="A0A3B5Y463"/>
<dbReference type="Gramene" id="TraesPARA_EIv1.0_0031740.3">
    <property type="protein sequence ID" value="TraesPARA_EIv1.0_0031740.3.CDS"/>
    <property type="gene ID" value="TraesPARA_EIv1.0_0031740"/>
</dbReference>
<dbReference type="Gramene" id="TraesRN1A0100799900.1">
    <property type="protein sequence ID" value="TraesRN1A0100799900.1"/>
    <property type="gene ID" value="TraesRN1A0100799900"/>
</dbReference>
<evidence type="ECO:0000313" key="5">
    <source>
        <dbReference type="Proteomes" id="UP000019116"/>
    </source>
</evidence>
<keyword evidence="5" id="KW-1185">Reference proteome</keyword>
<dbReference type="Proteomes" id="UP000019116">
    <property type="component" value="Chromosome 1A"/>
</dbReference>
<gene>
    <name evidence="4" type="primary">LOC123159221</name>
</gene>
<dbReference type="Gene3D" id="3.30.2320.30">
    <property type="entry name" value="ATP synthase, E subunit, C-terminal"/>
    <property type="match status" value="1"/>
</dbReference>
<dbReference type="HAMAP" id="MF_00311">
    <property type="entry name" value="ATP_synth_E_arch"/>
    <property type="match status" value="1"/>
</dbReference>
<evidence type="ECO:0000256" key="3">
    <source>
        <dbReference type="ARBA" id="ARBA00023065"/>
    </source>
</evidence>
<keyword evidence="2" id="KW-0813">Transport</keyword>
<dbReference type="SUPFAM" id="SSF160527">
    <property type="entry name" value="V-type ATPase subunit E-like"/>
    <property type="match status" value="1"/>
</dbReference>
<dbReference type="Gene3D" id="6.10.250.1620">
    <property type="match status" value="2"/>
</dbReference>
<dbReference type="GO" id="GO:0033178">
    <property type="term" value="C:proton-transporting two-sector ATPase complex, catalytic domain"/>
    <property type="evidence" value="ECO:0007669"/>
    <property type="project" value="InterPro"/>
</dbReference>
<keyword evidence="3" id="KW-0406">Ion transport</keyword>
<dbReference type="PANTHER" id="PTHR45715">
    <property type="entry name" value="ATPASE H+-TRANSPORTING V1 SUBUNIT E1A-RELATED"/>
    <property type="match status" value="1"/>
</dbReference>
<dbReference type="Gramene" id="TraesCS1A02G302200.2">
    <property type="protein sequence ID" value="TraesCS1A02G302200.2"/>
    <property type="gene ID" value="TraesCS1A02G302200"/>
</dbReference>
<evidence type="ECO:0000256" key="1">
    <source>
        <dbReference type="ARBA" id="ARBA00005901"/>
    </source>
</evidence>
<dbReference type="InterPro" id="IPR002842">
    <property type="entry name" value="ATPase_V1_Esu"/>
</dbReference>
<dbReference type="OrthoDB" id="10263003at2759"/>
<reference evidence="4" key="2">
    <citation type="submission" date="2018-10" db="UniProtKB">
        <authorList>
            <consortium name="EnsemblPlants"/>
        </authorList>
    </citation>
    <scope>IDENTIFICATION</scope>
</reference>
<dbReference type="InterPro" id="IPR038495">
    <property type="entry name" value="ATPase_E_C"/>
</dbReference>
<organism evidence="4">
    <name type="scientific">Triticum aestivum</name>
    <name type="common">Wheat</name>
    <dbReference type="NCBI Taxonomy" id="4565"/>
    <lineage>
        <taxon>Eukaryota</taxon>
        <taxon>Viridiplantae</taxon>
        <taxon>Streptophyta</taxon>
        <taxon>Embryophyta</taxon>
        <taxon>Tracheophyta</taxon>
        <taxon>Spermatophyta</taxon>
        <taxon>Magnoliopsida</taxon>
        <taxon>Liliopsida</taxon>
        <taxon>Poales</taxon>
        <taxon>Poaceae</taxon>
        <taxon>BOP clade</taxon>
        <taxon>Pooideae</taxon>
        <taxon>Triticodae</taxon>
        <taxon>Triticeae</taxon>
        <taxon>Triticinae</taxon>
        <taxon>Triticum</taxon>
    </lineage>
</organism>
<protein>
    <recommendedName>
        <fullName evidence="6">V-type proton ATPase subunit E</fullName>
    </recommendedName>
</protein>
<dbReference type="STRING" id="4565.A0A3B5Y463"/>
<sequence length="270" mass="30824">MNDVDVGKQIQQMVRFIQQEAQEKASEISVAAEEVCTLSITVSTDRSSALICSFNFKRSRMNQSEYLIPGWLQDFNIEKLQLVESEKRKIRQEYERKQKQVDIRRKIEYSMELNAARIKVLQAQEDVVGEMKENASKTLVRVTKDTNVYRKILKGLIVQSLLRLRESSVVLRCREADRVHVEPVLEAAKKEYAEKLKVNLPKIIIDGKVHLPPQRANDAAHGPACSGGVVLASQDGKIVCDNTLDTRVDVCFRQKLPEIRKKLYGQQVSQ</sequence>
<comment type="similarity">
    <text evidence="1">Belongs to the V-ATPase E subunit family.</text>
</comment>
<dbReference type="Pfam" id="PF01991">
    <property type="entry name" value="vATP-synt_E"/>
    <property type="match status" value="1"/>
</dbReference>
<dbReference type="Gramene" id="TraesCS1A03G0752000.2">
    <property type="protein sequence ID" value="TraesCS1A03G0752000.2.CDS"/>
    <property type="gene ID" value="TraesCS1A03G0752000"/>
</dbReference>
<name>A0A3B5Y463_WHEAT</name>
<proteinExistence type="inferred from homology"/>
<reference evidence="4" key="1">
    <citation type="submission" date="2018-08" db="EMBL/GenBank/DDBJ databases">
        <authorList>
            <person name="Rossello M."/>
        </authorList>
    </citation>
    <scope>NUCLEOTIDE SEQUENCE [LARGE SCALE GENOMIC DNA]</scope>
    <source>
        <strain evidence="4">cv. Chinese Spring</strain>
    </source>
</reference>
<dbReference type="GO" id="GO:0046961">
    <property type="term" value="F:proton-transporting ATPase activity, rotational mechanism"/>
    <property type="evidence" value="ECO:0000318"/>
    <property type="project" value="GO_Central"/>
</dbReference>